<feature type="compositionally biased region" description="Basic and acidic residues" evidence="1">
    <location>
        <begin position="61"/>
        <end position="79"/>
    </location>
</feature>
<evidence type="ECO:0000313" key="2">
    <source>
        <dbReference type="EMBL" id="MPC49937.1"/>
    </source>
</evidence>
<reference evidence="2 3" key="1">
    <citation type="submission" date="2019-05" db="EMBL/GenBank/DDBJ databases">
        <title>Another draft genome of Portunus trituberculatus and its Hox gene families provides insights of decapod evolution.</title>
        <authorList>
            <person name="Jeong J.-H."/>
            <person name="Song I."/>
            <person name="Kim S."/>
            <person name="Choi T."/>
            <person name="Kim D."/>
            <person name="Ryu S."/>
            <person name="Kim W."/>
        </authorList>
    </citation>
    <scope>NUCLEOTIDE SEQUENCE [LARGE SCALE GENOMIC DNA]</scope>
    <source>
        <tissue evidence="2">Muscle</tissue>
    </source>
</reference>
<evidence type="ECO:0000256" key="1">
    <source>
        <dbReference type="SAM" id="MobiDB-lite"/>
    </source>
</evidence>
<name>A0A5B7FWY6_PORTR</name>
<keyword evidence="3" id="KW-1185">Reference proteome</keyword>
<comment type="caution">
    <text evidence="2">The sequence shown here is derived from an EMBL/GenBank/DDBJ whole genome shotgun (WGS) entry which is preliminary data.</text>
</comment>
<sequence>MWAQNDGQRITPNNTPHSHKIARSLVRQTTQKGGGSGTDKAVGRWCLGQEEEPSSLTHSARRAERGAHEDLARCSSPER</sequence>
<gene>
    <name evidence="2" type="ORF">E2C01_043752</name>
</gene>
<evidence type="ECO:0000313" key="3">
    <source>
        <dbReference type="Proteomes" id="UP000324222"/>
    </source>
</evidence>
<feature type="region of interest" description="Disordered" evidence="1">
    <location>
        <begin position="1"/>
        <end position="79"/>
    </location>
</feature>
<dbReference type="Proteomes" id="UP000324222">
    <property type="component" value="Unassembled WGS sequence"/>
</dbReference>
<accession>A0A5B7FWY6</accession>
<protein>
    <submittedName>
        <fullName evidence="2">Uncharacterized protein</fullName>
    </submittedName>
</protein>
<dbReference type="AlphaFoldDB" id="A0A5B7FWY6"/>
<feature type="compositionally biased region" description="Polar residues" evidence="1">
    <location>
        <begin position="1"/>
        <end position="16"/>
    </location>
</feature>
<proteinExistence type="predicted"/>
<organism evidence="2 3">
    <name type="scientific">Portunus trituberculatus</name>
    <name type="common">Swimming crab</name>
    <name type="synonym">Neptunus trituberculatus</name>
    <dbReference type="NCBI Taxonomy" id="210409"/>
    <lineage>
        <taxon>Eukaryota</taxon>
        <taxon>Metazoa</taxon>
        <taxon>Ecdysozoa</taxon>
        <taxon>Arthropoda</taxon>
        <taxon>Crustacea</taxon>
        <taxon>Multicrustacea</taxon>
        <taxon>Malacostraca</taxon>
        <taxon>Eumalacostraca</taxon>
        <taxon>Eucarida</taxon>
        <taxon>Decapoda</taxon>
        <taxon>Pleocyemata</taxon>
        <taxon>Brachyura</taxon>
        <taxon>Eubrachyura</taxon>
        <taxon>Portunoidea</taxon>
        <taxon>Portunidae</taxon>
        <taxon>Portuninae</taxon>
        <taxon>Portunus</taxon>
    </lineage>
</organism>
<dbReference type="EMBL" id="VSRR010009190">
    <property type="protein sequence ID" value="MPC49937.1"/>
    <property type="molecule type" value="Genomic_DNA"/>
</dbReference>